<sequence length="511" mass="57999">MTATNLQQNAGQRHISAKEERKLRKPLIERKRRERINHCLDQLRETVVGAFRLDQSKLEKADILEMTVKHLQNIQSNRVSDPILEAEAQQRYSTGYIQCMQEVHNLLLSCDWIDKTLGSRLLNHLLKSLPRSAKDCPQLPKNSQTSISSNHSDCIGFHADELESLKTCPPSPVLYERAGKSQNQCSTPRRMPHDVESPHLSVLKMWRPCLQCTTMSVERPIGRQLNSWTPVAHPPPPSPWSVLFNPDCSVQLPTDGITLHPHDPSTSKKKRSNTIYLFCFILRTELFWTADQCHPRLDSETVSVWKRKHFMSLKTRKPIVEKKRRARINESLQDLRSLLTDTDLQTKMENAEVLELTVKRVENILQTRSKETEAVNREASERFAAGYIQCMHEVHTFVSTCPGINATVAAELLNHLLECMPLNEDHLQEMIMELISEPHSSSGSRPAGEVLSPGGRIVSDLFSALSPSPSSPSSEDLCSDLEETETETSPASAKDSLNSSIITHKFMWRPW</sequence>
<evidence type="ECO:0000313" key="10">
    <source>
        <dbReference type="Proteomes" id="UP000830375"/>
    </source>
</evidence>
<keyword evidence="4" id="KW-0804">Transcription</keyword>
<keyword evidence="2" id="KW-0678">Repressor</keyword>
<feature type="domain" description="BHLH" evidence="7">
    <location>
        <begin position="20"/>
        <end position="74"/>
    </location>
</feature>
<dbReference type="InterPro" id="IPR050370">
    <property type="entry name" value="HES_HEY"/>
</dbReference>
<proteinExistence type="predicted"/>
<feature type="domain" description="BHLH" evidence="7">
    <location>
        <begin position="312"/>
        <end position="364"/>
    </location>
</feature>
<dbReference type="Proteomes" id="UP000830375">
    <property type="component" value="Unassembled WGS sequence"/>
</dbReference>
<feature type="compositionally biased region" description="Low complexity" evidence="6">
    <location>
        <begin position="462"/>
        <end position="476"/>
    </location>
</feature>
<feature type="compositionally biased region" description="Polar residues" evidence="6">
    <location>
        <begin position="1"/>
        <end position="11"/>
    </location>
</feature>
<comment type="subcellular location">
    <subcellularLocation>
        <location evidence="1">Nucleus</location>
    </subcellularLocation>
</comment>
<evidence type="ECO:0000259" key="7">
    <source>
        <dbReference type="PROSITE" id="PS50888"/>
    </source>
</evidence>
<evidence type="ECO:0000256" key="4">
    <source>
        <dbReference type="ARBA" id="ARBA00023163"/>
    </source>
</evidence>
<dbReference type="SMART" id="SM00511">
    <property type="entry name" value="ORANGE"/>
    <property type="match status" value="2"/>
</dbReference>
<organism evidence="9 10">
    <name type="scientific">Labeo rohita</name>
    <name type="common">Indian major carp</name>
    <name type="synonym">Cyprinus rohita</name>
    <dbReference type="NCBI Taxonomy" id="84645"/>
    <lineage>
        <taxon>Eukaryota</taxon>
        <taxon>Metazoa</taxon>
        <taxon>Chordata</taxon>
        <taxon>Craniata</taxon>
        <taxon>Vertebrata</taxon>
        <taxon>Euteleostomi</taxon>
        <taxon>Actinopterygii</taxon>
        <taxon>Neopterygii</taxon>
        <taxon>Teleostei</taxon>
        <taxon>Ostariophysi</taxon>
        <taxon>Cypriniformes</taxon>
        <taxon>Cyprinidae</taxon>
        <taxon>Labeoninae</taxon>
        <taxon>Labeonini</taxon>
        <taxon>Labeo</taxon>
    </lineage>
</organism>
<evidence type="ECO:0000259" key="8">
    <source>
        <dbReference type="PROSITE" id="PS51054"/>
    </source>
</evidence>
<dbReference type="PROSITE" id="PS50888">
    <property type="entry name" value="BHLH"/>
    <property type="match status" value="2"/>
</dbReference>
<reference evidence="9 10" key="1">
    <citation type="submission" date="2022-01" db="EMBL/GenBank/DDBJ databases">
        <title>A high-quality chromosome-level genome assembly of rohu carp, Labeo rohita.</title>
        <authorList>
            <person name="Arick M.A. II"/>
            <person name="Hsu C.-Y."/>
            <person name="Magbanua Z."/>
            <person name="Pechanova O."/>
            <person name="Grover C."/>
            <person name="Miller E."/>
            <person name="Thrash A."/>
            <person name="Ezzel L."/>
            <person name="Alam S."/>
            <person name="Benzie J."/>
            <person name="Hamilton M."/>
            <person name="Karsi A."/>
            <person name="Lawrence M.L."/>
            <person name="Peterson D.G."/>
        </authorList>
    </citation>
    <scope>NUCLEOTIDE SEQUENCE [LARGE SCALE GENOMIC DNA]</scope>
    <source>
        <strain evidence="10">BAU-BD-2019</strain>
        <tissue evidence="9">Blood</tissue>
    </source>
</reference>
<name>A0ABQ8M196_LABRO</name>
<comment type="caution">
    <text evidence="9">The sequence shown here is derived from an EMBL/GenBank/DDBJ whole genome shotgun (WGS) entry which is preliminary data.</text>
</comment>
<dbReference type="SMART" id="SM00353">
    <property type="entry name" value="HLH"/>
    <property type="match status" value="2"/>
</dbReference>
<dbReference type="SUPFAM" id="SSF47459">
    <property type="entry name" value="HLH, helix-loop-helix DNA-binding domain"/>
    <property type="match status" value="2"/>
</dbReference>
<keyword evidence="5" id="KW-0539">Nucleus</keyword>
<dbReference type="EMBL" id="JACTAM010000015">
    <property type="protein sequence ID" value="KAI2655992.1"/>
    <property type="molecule type" value="Genomic_DNA"/>
</dbReference>
<evidence type="ECO:0000256" key="3">
    <source>
        <dbReference type="ARBA" id="ARBA00023015"/>
    </source>
</evidence>
<evidence type="ECO:0000256" key="2">
    <source>
        <dbReference type="ARBA" id="ARBA00022491"/>
    </source>
</evidence>
<feature type="domain" description="Orange" evidence="8">
    <location>
        <begin position="383"/>
        <end position="416"/>
    </location>
</feature>
<dbReference type="SUPFAM" id="SSF158457">
    <property type="entry name" value="Orange domain-like"/>
    <property type="match status" value="2"/>
</dbReference>
<dbReference type="InterPro" id="IPR036638">
    <property type="entry name" value="HLH_DNA-bd_sf"/>
</dbReference>
<evidence type="ECO:0000256" key="1">
    <source>
        <dbReference type="ARBA" id="ARBA00004123"/>
    </source>
</evidence>
<feature type="region of interest" description="Disordered" evidence="6">
    <location>
        <begin position="1"/>
        <end position="20"/>
    </location>
</feature>
<evidence type="ECO:0000313" key="9">
    <source>
        <dbReference type="EMBL" id="KAI2655992.1"/>
    </source>
</evidence>
<dbReference type="CDD" id="cd11410">
    <property type="entry name" value="bHLH_O_HES"/>
    <property type="match status" value="1"/>
</dbReference>
<dbReference type="InterPro" id="IPR011598">
    <property type="entry name" value="bHLH_dom"/>
</dbReference>
<dbReference type="Gene3D" id="4.10.280.10">
    <property type="entry name" value="Helix-loop-helix DNA-binding domain"/>
    <property type="match status" value="2"/>
</dbReference>
<dbReference type="Pfam" id="PF00010">
    <property type="entry name" value="HLH"/>
    <property type="match status" value="2"/>
</dbReference>
<dbReference type="Gene3D" id="6.10.250.980">
    <property type="match status" value="1"/>
</dbReference>
<dbReference type="PANTHER" id="PTHR10985">
    <property type="entry name" value="BASIC HELIX-LOOP-HELIX TRANSCRIPTION FACTOR, HES-RELATED"/>
    <property type="match status" value="1"/>
</dbReference>
<keyword evidence="10" id="KW-1185">Reference proteome</keyword>
<feature type="region of interest" description="Disordered" evidence="6">
    <location>
        <begin position="462"/>
        <end position="496"/>
    </location>
</feature>
<feature type="domain" description="Orange" evidence="8">
    <location>
        <begin position="92"/>
        <end position="125"/>
    </location>
</feature>
<keyword evidence="3" id="KW-0805">Transcription regulation</keyword>
<dbReference type="PROSITE" id="PS51054">
    <property type="entry name" value="ORANGE"/>
    <property type="match status" value="2"/>
</dbReference>
<feature type="compositionally biased region" description="Acidic residues" evidence="6">
    <location>
        <begin position="477"/>
        <end position="486"/>
    </location>
</feature>
<evidence type="ECO:0000256" key="6">
    <source>
        <dbReference type="SAM" id="MobiDB-lite"/>
    </source>
</evidence>
<protein>
    <submittedName>
        <fullName evidence="9">Transcription cofactor HES-6</fullName>
    </submittedName>
</protein>
<gene>
    <name evidence="9" type="ORF">H4Q32_012801</name>
</gene>
<dbReference type="InterPro" id="IPR003650">
    <property type="entry name" value="Orange_dom"/>
</dbReference>
<accession>A0ABQ8M196</accession>
<dbReference type="Pfam" id="PF07527">
    <property type="entry name" value="Hairy_orange"/>
    <property type="match status" value="2"/>
</dbReference>
<evidence type="ECO:0000256" key="5">
    <source>
        <dbReference type="ARBA" id="ARBA00023242"/>
    </source>
</evidence>